<dbReference type="AlphaFoldDB" id="A0A0D5CE88"/>
<keyword evidence="2" id="KW-0328">Glycosyltransferase</keyword>
<evidence type="ECO:0000313" key="6">
    <source>
        <dbReference type="Proteomes" id="UP000032604"/>
    </source>
</evidence>
<dbReference type="InterPro" id="IPR050194">
    <property type="entry name" value="Glycosyltransferase_grp1"/>
</dbReference>
<evidence type="ECO:0000313" key="5">
    <source>
        <dbReference type="EMBL" id="AJW77926.1"/>
    </source>
</evidence>
<dbReference type="PANTHER" id="PTHR45947">
    <property type="entry name" value="SULFOQUINOVOSYL TRANSFERASE SQD2"/>
    <property type="match status" value="1"/>
</dbReference>
<dbReference type="GO" id="GO:0016757">
    <property type="term" value="F:glycosyltransferase activity"/>
    <property type="evidence" value="ECO:0007669"/>
    <property type="project" value="UniProtKB-KW"/>
</dbReference>
<dbReference type="GO" id="GO:1901137">
    <property type="term" value="P:carbohydrate derivative biosynthetic process"/>
    <property type="evidence" value="ECO:0007669"/>
    <property type="project" value="UniProtKB-ARBA"/>
</dbReference>
<protein>
    <recommendedName>
        <fullName evidence="1">D-inositol 3-phosphate glycosyltransferase</fullName>
    </recommendedName>
</protein>
<dbReference type="Gene3D" id="3.40.50.2000">
    <property type="entry name" value="Glycogen Phosphorylase B"/>
    <property type="match status" value="2"/>
</dbReference>
<dbReference type="OrthoDB" id="9802525at2"/>
<dbReference type="RefSeq" id="WP_045526266.1">
    <property type="nucleotide sequence ID" value="NZ_CP011043.1"/>
</dbReference>
<dbReference type="InterPro" id="IPR028098">
    <property type="entry name" value="Glyco_trans_4-like_N"/>
</dbReference>
<dbReference type="Pfam" id="PF13439">
    <property type="entry name" value="Glyco_transf_4"/>
    <property type="match status" value="1"/>
</dbReference>
<proteinExistence type="predicted"/>
<dbReference type="HOGENOM" id="CLU_009583_2_0_11"/>
<dbReference type="Pfam" id="PF13692">
    <property type="entry name" value="Glyco_trans_1_4"/>
    <property type="match status" value="1"/>
</dbReference>
<dbReference type="KEGG" id="cmh:VO01_01100"/>
<evidence type="ECO:0000256" key="3">
    <source>
        <dbReference type="ARBA" id="ARBA00022679"/>
    </source>
</evidence>
<dbReference type="Proteomes" id="UP000032604">
    <property type="component" value="Chromosome"/>
</dbReference>
<dbReference type="EMBL" id="CP011043">
    <property type="protein sequence ID" value="AJW77926.1"/>
    <property type="molecule type" value="Genomic_DNA"/>
</dbReference>
<evidence type="ECO:0000256" key="2">
    <source>
        <dbReference type="ARBA" id="ARBA00022676"/>
    </source>
</evidence>
<accession>A0A0D5CE88</accession>
<name>A0A0D5CE88_9MICO</name>
<dbReference type="SUPFAM" id="SSF53756">
    <property type="entry name" value="UDP-Glycosyltransferase/glycogen phosphorylase"/>
    <property type="match status" value="1"/>
</dbReference>
<organism evidence="5 6">
    <name type="scientific">Clavibacter michiganensis subsp. insidiosus</name>
    <dbReference type="NCBI Taxonomy" id="33014"/>
    <lineage>
        <taxon>Bacteria</taxon>
        <taxon>Bacillati</taxon>
        <taxon>Actinomycetota</taxon>
        <taxon>Actinomycetes</taxon>
        <taxon>Micrococcales</taxon>
        <taxon>Microbacteriaceae</taxon>
        <taxon>Clavibacter</taxon>
    </lineage>
</organism>
<gene>
    <name evidence="5" type="ORF">VO01_01100</name>
</gene>
<sequence length="399" mass="40916">MNSLRPLLVMDYAFSYLGGAQTAVVQQALALARAGHAVTVAAPDATSVRELHGTGVALHDVAPTFPVPLLGLPLIRADAAARRDLGSLMDRAGTDLVLTHSEHGLAAAALRLGRERGIPTLHTVHTFFLRGPAWGGFLAPAVTAVHRAMTGLPDPRVRLAPRRLDSALRGMTLAVCREADVVLSPSAHQAVALRSAGLPAIEVLSNTSCTARGASAELPAGGALRLVWAARFAPEKRLDVMLEAMALVAARSGPDAVHLDLAGGRPRAAVPPGVTVHGRVSTATVTALLRGAHAAVITSLGFDNQPMIAMEAFAEGRPALVSDPVLAAEFGGAAMLADGTDAQGLATAILRLAADRPLLDGPARAARELAAAVSPAAHARGVEEACRRVGGARRGSAPG</sequence>
<dbReference type="PATRIC" id="fig|33014.5.peg.238"/>
<evidence type="ECO:0000256" key="1">
    <source>
        <dbReference type="ARBA" id="ARBA00021292"/>
    </source>
</evidence>
<dbReference type="PANTHER" id="PTHR45947:SF3">
    <property type="entry name" value="SULFOQUINOVOSYL TRANSFERASE SQD2"/>
    <property type="match status" value="1"/>
</dbReference>
<reference evidence="5 6" key="1">
    <citation type="journal article" date="2015" name="Genome Announc.">
        <title>Complete Genome Sequence of Clavibacter michiganensis subsp. insidiosus R1-1 Using PacBio Single-Molecule Real-Time Technology.</title>
        <authorList>
            <person name="Lu Y."/>
            <person name="Samac D.A."/>
            <person name="Glazebrook J."/>
            <person name="Ishimaru C.A."/>
        </authorList>
    </citation>
    <scope>NUCLEOTIDE SEQUENCE [LARGE SCALE GENOMIC DNA]</scope>
    <source>
        <strain evidence="5 6">R1-1</strain>
    </source>
</reference>
<keyword evidence="3 5" id="KW-0808">Transferase</keyword>
<evidence type="ECO:0000259" key="4">
    <source>
        <dbReference type="Pfam" id="PF13439"/>
    </source>
</evidence>
<dbReference type="CDD" id="cd03801">
    <property type="entry name" value="GT4_PimA-like"/>
    <property type="match status" value="1"/>
</dbReference>
<feature type="domain" description="Glycosyltransferase subfamily 4-like N-terminal" evidence="4">
    <location>
        <begin position="18"/>
        <end position="206"/>
    </location>
</feature>